<protein>
    <submittedName>
        <fullName evidence="1">Uncharacterized protein</fullName>
    </submittedName>
</protein>
<keyword evidence="2" id="KW-1185">Reference proteome</keyword>
<reference evidence="1" key="1">
    <citation type="journal article" date="2020" name="Stud. Mycol.">
        <title>101 Dothideomycetes genomes: a test case for predicting lifestyles and emergence of pathogens.</title>
        <authorList>
            <person name="Haridas S."/>
            <person name="Albert R."/>
            <person name="Binder M."/>
            <person name="Bloem J."/>
            <person name="Labutti K."/>
            <person name="Salamov A."/>
            <person name="Andreopoulos B."/>
            <person name="Baker S."/>
            <person name="Barry K."/>
            <person name="Bills G."/>
            <person name="Bluhm B."/>
            <person name="Cannon C."/>
            <person name="Castanera R."/>
            <person name="Culley D."/>
            <person name="Daum C."/>
            <person name="Ezra D."/>
            <person name="Gonzalez J."/>
            <person name="Henrissat B."/>
            <person name="Kuo A."/>
            <person name="Liang C."/>
            <person name="Lipzen A."/>
            <person name="Lutzoni F."/>
            <person name="Magnuson J."/>
            <person name="Mondo S."/>
            <person name="Nolan M."/>
            <person name="Ohm R."/>
            <person name="Pangilinan J."/>
            <person name="Park H.-J."/>
            <person name="Ramirez L."/>
            <person name="Alfaro M."/>
            <person name="Sun H."/>
            <person name="Tritt A."/>
            <person name="Yoshinaga Y."/>
            <person name="Zwiers L.-H."/>
            <person name="Turgeon B."/>
            <person name="Goodwin S."/>
            <person name="Spatafora J."/>
            <person name="Crous P."/>
            <person name="Grigoriev I."/>
        </authorList>
    </citation>
    <scope>NUCLEOTIDE SEQUENCE</scope>
    <source>
        <strain evidence="1">CBS 113389</strain>
    </source>
</reference>
<sequence>MQAPIMQMRGSRPEGSCELGAGGVEGPPIGVRSGYATVGGIGDACGDESQIVVGGEAEEGRGTRCGAVRRDDGCGPRCGVDNAEWAMRWGRDGKRRRLLWPCGLAVLMERELWMGQRGGGDAAAEMGSGSLRTVDTRGEQRWMMS</sequence>
<dbReference type="RefSeq" id="XP_033586286.1">
    <property type="nucleotide sequence ID" value="XM_033738397.1"/>
</dbReference>
<evidence type="ECO:0000313" key="2">
    <source>
        <dbReference type="Proteomes" id="UP000799767"/>
    </source>
</evidence>
<dbReference type="AlphaFoldDB" id="A0A6A6PIU8"/>
<proteinExistence type="predicted"/>
<name>A0A6A6PIU8_9PEZI</name>
<organism evidence="1 2">
    <name type="scientific">Neohortaea acidophila</name>
    <dbReference type="NCBI Taxonomy" id="245834"/>
    <lineage>
        <taxon>Eukaryota</taxon>
        <taxon>Fungi</taxon>
        <taxon>Dikarya</taxon>
        <taxon>Ascomycota</taxon>
        <taxon>Pezizomycotina</taxon>
        <taxon>Dothideomycetes</taxon>
        <taxon>Dothideomycetidae</taxon>
        <taxon>Mycosphaerellales</taxon>
        <taxon>Teratosphaeriaceae</taxon>
        <taxon>Neohortaea</taxon>
    </lineage>
</organism>
<gene>
    <name evidence="1" type="ORF">BDY17DRAFT_44160</name>
</gene>
<evidence type="ECO:0000313" key="1">
    <source>
        <dbReference type="EMBL" id="KAF2479716.1"/>
    </source>
</evidence>
<dbReference type="GeneID" id="54479399"/>
<accession>A0A6A6PIU8</accession>
<dbReference type="Proteomes" id="UP000799767">
    <property type="component" value="Unassembled WGS sequence"/>
</dbReference>
<dbReference type="EMBL" id="MU001641">
    <property type="protein sequence ID" value="KAF2479716.1"/>
    <property type="molecule type" value="Genomic_DNA"/>
</dbReference>